<dbReference type="EMBL" id="CM041544">
    <property type="protein sequence ID" value="KAI3363170.1"/>
    <property type="molecule type" value="Genomic_DNA"/>
</dbReference>
<name>A0ACB8W587_9TELE</name>
<evidence type="ECO:0000313" key="2">
    <source>
        <dbReference type="Proteomes" id="UP000831701"/>
    </source>
</evidence>
<comment type="caution">
    <text evidence="1">The sequence shown here is derived from an EMBL/GenBank/DDBJ whole genome shotgun (WGS) entry which is preliminary data.</text>
</comment>
<dbReference type="Proteomes" id="UP000831701">
    <property type="component" value="Chromosome 14"/>
</dbReference>
<gene>
    <name evidence="1" type="ORF">L3Q82_011820</name>
</gene>
<sequence>ACILQMQDAVVSGLSAPVAALRAVVKCTRRGKNRLPLWIREIWAYMNVLVQSLYFNSLTDSDVVFDSVFEPVFWTVDYITRWFGTVFVCLVVILTSSIVGIAYVVLLPLVLNTYSPPWIAWHVCYGHWNLVMIAFHYYKAAKTSPGYPPTEKNDSPFVAVCKKCIMPKPARTHHCGICNRCILKMDHHCLAFLNVNTSAWLNNCVGHFNHRYFFSFCLFMTLGCVYCSISGRNLFLDAYNALERFKHLDMDKPGVPVTGMGVLIGLLPPGQTNYQTPAPPYTFKDKMIHKSIIYMWVLTSTVGVALGALTVWHAVLISRGETSIERHINSKETKRMAKRGKVYRNPFNYGRLNNWKVFFGVEKRRCGSLMRFAIRTTSSAKSRDEILWFPNRTPSGPWLRLEILSIKIMNRTGDKGQPCRSPTCTGNRSDLLPAMRTKLLLRSYRDRTALSKGPRTPYSRSTPHRIPRGTRSNAFSRSTKHTCGLVGVGQTPINPQAPCGGYRAGPVFHDQDENRIVPPESEGRLSAEFSSPACQPRQPHNIQRFEVLRAGSHPPPAPCHCKELTNYLSDFGLGDGRVHLRDPSLRFLIGRQVGGIEEILEVFLPPSDNVPSRGQQLPTCTVNSVGRVLLPPSEAPDGLPESLRGRPIVLLHGLTELLPDPSFCLQDRPGCGLLGLPVPVNCVRSPTGQHGPIGLLLQPDGIPYFRCQSPPGSGLPPRQAPETLRPQLRTAASTMEAENMVHSDSMSPASLGICEKLFRRWELKTSLTEGSARRSQQTLTIRLGLPGLSNFLLCQRIQLTTR</sequence>
<proteinExistence type="predicted"/>
<accession>A0ACB8W587</accession>
<feature type="non-terminal residue" evidence="1">
    <location>
        <position position="1"/>
    </location>
</feature>
<organism evidence="1 2">
    <name type="scientific">Scortum barcoo</name>
    <name type="common">barcoo grunter</name>
    <dbReference type="NCBI Taxonomy" id="214431"/>
    <lineage>
        <taxon>Eukaryota</taxon>
        <taxon>Metazoa</taxon>
        <taxon>Chordata</taxon>
        <taxon>Craniata</taxon>
        <taxon>Vertebrata</taxon>
        <taxon>Euteleostomi</taxon>
        <taxon>Actinopterygii</taxon>
        <taxon>Neopterygii</taxon>
        <taxon>Teleostei</taxon>
        <taxon>Neoteleostei</taxon>
        <taxon>Acanthomorphata</taxon>
        <taxon>Eupercaria</taxon>
        <taxon>Centrarchiformes</taxon>
        <taxon>Terapontoidei</taxon>
        <taxon>Terapontidae</taxon>
        <taxon>Scortum</taxon>
    </lineage>
</organism>
<reference evidence="1" key="1">
    <citation type="submission" date="2022-04" db="EMBL/GenBank/DDBJ databases">
        <title>Jade perch genome.</title>
        <authorList>
            <person name="Chao B."/>
        </authorList>
    </citation>
    <scope>NUCLEOTIDE SEQUENCE</scope>
    <source>
        <strain evidence="1">CB-2022</strain>
    </source>
</reference>
<protein>
    <submittedName>
        <fullName evidence="1">Uncharacterized protein</fullName>
    </submittedName>
</protein>
<keyword evidence="2" id="KW-1185">Reference proteome</keyword>
<evidence type="ECO:0000313" key="1">
    <source>
        <dbReference type="EMBL" id="KAI3363170.1"/>
    </source>
</evidence>